<dbReference type="PANTHER" id="PTHR36122">
    <property type="entry name" value="NICOTINAMIDE RIBOSIDE TRANSPORTER PNUC"/>
    <property type="match status" value="1"/>
</dbReference>
<feature type="transmembrane region" description="Helical" evidence="10">
    <location>
        <begin position="182"/>
        <end position="199"/>
    </location>
</feature>
<keyword evidence="9 10" id="KW-0472">Membrane</keyword>
<evidence type="ECO:0000256" key="10">
    <source>
        <dbReference type="SAM" id="Phobius"/>
    </source>
</evidence>
<dbReference type="GO" id="GO:0005886">
    <property type="term" value="C:plasma membrane"/>
    <property type="evidence" value="ECO:0007669"/>
    <property type="project" value="UniProtKB-SubCell"/>
</dbReference>
<sequence>MSHIFNWLFEPYFETPNYLIVLEVIGVVFGFLSVWYSKKDNILVFPTGLISTSIFVYILLVYGLLGDMMINAYYFIMSIYGWYVWTRKQDKDHYIPIKKTTKEEHFNSVLLFVGTIGFILIVYSLFDKWNSWTAYVDTFTTALFFVGMWLMAKKRLENWVYWIIGDLISIPLYFYKGLALTALQYILFTIIAIYGYKAWQKQLNTPKTNLLK</sequence>
<dbReference type="OrthoDB" id="9791248at2"/>
<accession>A0A1M4WRS2</accession>
<evidence type="ECO:0000256" key="8">
    <source>
        <dbReference type="ARBA" id="ARBA00022989"/>
    </source>
</evidence>
<gene>
    <name evidence="11" type="ORF">SAMN05444278_106133</name>
</gene>
<feature type="transmembrane region" description="Helical" evidence="10">
    <location>
        <begin position="43"/>
        <end position="62"/>
    </location>
</feature>
<evidence type="ECO:0000256" key="2">
    <source>
        <dbReference type="ARBA" id="ARBA00004651"/>
    </source>
</evidence>
<evidence type="ECO:0000256" key="6">
    <source>
        <dbReference type="ARBA" id="ARBA00022475"/>
    </source>
</evidence>
<proteinExistence type="inferred from homology"/>
<dbReference type="EMBL" id="FQTW01000006">
    <property type="protein sequence ID" value="SHE83900.1"/>
    <property type="molecule type" value="Genomic_DNA"/>
</dbReference>
<dbReference type="InterPro" id="IPR006419">
    <property type="entry name" value="NMN_transpt_PnuC"/>
</dbReference>
<reference evidence="11 12" key="1">
    <citation type="submission" date="2016-11" db="EMBL/GenBank/DDBJ databases">
        <authorList>
            <person name="Jaros S."/>
            <person name="Januszkiewicz K."/>
            <person name="Wedrychowicz H."/>
        </authorList>
    </citation>
    <scope>NUCLEOTIDE SEQUENCE [LARGE SCALE GENOMIC DNA]</scope>
    <source>
        <strain evidence="11 12">DSM 25661</strain>
    </source>
</reference>
<keyword evidence="6" id="KW-1003">Cell membrane</keyword>
<dbReference type="Pfam" id="PF04973">
    <property type="entry name" value="NMN_transporter"/>
    <property type="match status" value="1"/>
</dbReference>
<name>A0A1M4WRS2_9FLAO</name>
<feature type="transmembrane region" description="Helical" evidence="10">
    <location>
        <begin position="18"/>
        <end position="36"/>
    </location>
</feature>
<keyword evidence="5" id="KW-0813">Transport</keyword>
<protein>
    <recommendedName>
        <fullName evidence="4">Nicotinamide riboside transporter PnuC</fullName>
    </recommendedName>
</protein>
<evidence type="ECO:0000256" key="5">
    <source>
        <dbReference type="ARBA" id="ARBA00022448"/>
    </source>
</evidence>
<keyword evidence="8 10" id="KW-1133">Transmembrane helix</keyword>
<dbReference type="GO" id="GO:0034257">
    <property type="term" value="F:nicotinamide riboside transmembrane transporter activity"/>
    <property type="evidence" value="ECO:0007669"/>
    <property type="project" value="InterPro"/>
</dbReference>
<organism evidence="11 12">
    <name type="scientific">Psychroflexus salarius</name>
    <dbReference type="NCBI Taxonomy" id="1155689"/>
    <lineage>
        <taxon>Bacteria</taxon>
        <taxon>Pseudomonadati</taxon>
        <taxon>Bacteroidota</taxon>
        <taxon>Flavobacteriia</taxon>
        <taxon>Flavobacteriales</taxon>
        <taxon>Flavobacteriaceae</taxon>
        <taxon>Psychroflexus</taxon>
    </lineage>
</organism>
<dbReference type="NCBIfam" id="TIGR01528">
    <property type="entry name" value="NMN_trans_PnuC"/>
    <property type="match status" value="1"/>
</dbReference>
<feature type="transmembrane region" description="Helical" evidence="10">
    <location>
        <begin position="106"/>
        <end position="126"/>
    </location>
</feature>
<feature type="transmembrane region" description="Helical" evidence="10">
    <location>
        <begin position="132"/>
        <end position="152"/>
    </location>
</feature>
<comment type="function">
    <text evidence="1">Required for nicotinamide riboside transport across the inner membrane.</text>
</comment>
<evidence type="ECO:0000256" key="3">
    <source>
        <dbReference type="ARBA" id="ARBA00006669"/>
    </source>
</evidence>
<keyword evidence="12" id="KW-1185">Reference proteome</keyword>
<evidence type="ECO:0000256" key="1">
    <source>
        <dbReference type="ARBA" id="ARBA00002672"/>
    </source>
</evidence>
<feature type="transmembrane region" description="Helical" evidence="10">
    <location>
        <begin position="68"/>
        <end position="85"/>
    </location>
</feature>
<evidence type="ECO:0000256" key="9">
    <source>
        <dbReference type="ARBA" id="ARBA00023136"/>
    </source>
</evidence>
<dbReference type="PANTHER" id="PTHR36122:SF2">
    <property type="entry name" value="NICOTINAMIDE RIBOSIDE TRANSPORTER PNUC"/>
    <property type="match status" value="1"/>
</dbReference>
<dbReference type="AlphaFoldDB" id="A0A1M4WRS2"/>
<dbReference type="Proteomes" id="UP000184462">
    <property type="component" value="Unassembled WGS sequence"/>
</dbReference>
<dbReference type="STRING" id="1155689.SAMN05444278_106133"/>
<evidence type="ECO:0000256" key="4">
    <source>
        <dbReference type="ARBA" id="ARBA00017522"/>
    </source>
</evidence>
<dbReference type="RefSeq" id="WP_073193243.1">
    <property type="nucleotide sequence ID" value="NZ_FQTW01000006.1"/>
</dbReference>
<evidence type="ECO:0000313" key="12">
    <source>
        <dbReference type="Proteomes" id="UP000184462"/>
    </source>
</evidence>
<comment type="similarity">
    <text evidence="3">Belongs to the nicotinamide ribonucleoside (NR) uptake permease (TC 4.B.1) family.</text>
</comment>
<keyword evidence="7 10" id="KW-0812">Transmembrane</keyword>
<comment type="subcellular location">
    <subcellularLocation>
        <location evidence="2">Cell membrane</location>
        <topology evidence="2">Multi-pass membrane protein</topology>
    </subcellularLocation>
</comment>
<evidence type="ECO:0000313" key="11">
    <source>
        <dbReference type="EMBL" id="SHE83900.1"/>
    </source>
</evidence>
<evidence type="ECO:0000256" key="7">
    <source>
        <dbReference type="ARBA" id="ARBA00022692"/>
    </source>
</evidence>